<evidence type="ECO:0000313" key="1">
    <source>
        <dbReference type="EMBL" id="WZN41366.1"/>
    </source>
</evidence>
<proteinExistence type="predicted"/>
<evidence type="ECO:0000313" key="2">
    <source>
        <dbReference type="Proteomes" id="UP001485459"/>
    </source>
</evidence>
<organism evidence="1 2">
    <name type="scientific">Chitinophaga pollutisoli</name>
    <dbReference type="NCBI Taxonomy" id="3133966"/>
    <lineage>
        <taxon>Bacteria</taxon>
        <taxon>Pseudomonadati</taxon>
        <taxon>Bacteroidota</taxon>
        <taxon>Chitinophagia</taxon>
        <taxon>Chitinophagales</taxon>
        <taxon>Chitinophagaceae</taxon>
        <taxon>Chitinophaga</taxon>
    </lineage>
</organism>
<gene>
    <name evidence="1" type="ORF">WJU16_25710</name>
</gene>
<keyword evidence="2" id="KW-1185">Reference proteome</keyword>
<dbReference type="Proteomes" id="UP001485459">
    <property type="component" value="Chromosome"/>
</dbReference>
<protein>
    <submittedName>
        <fullName evidence="1">Uncharacterized protein</fullName>
    </submittedName>
</protein>
<dbReference type="RefSeq" id="WP_341836219.1">
    <property type="nucleotide sequence ID" value="NZ_CP149822.1"/>
</dbReference>
<dbReference type="EMBL" id="CP149822">
    <property type="protein sequence ID" value="WZN41366.1"/>
    <property type="molecule type" value="Genomic_DNA"/>
</dbReference>
<accession>A0ABZ2YR10</accession>
<sequence>MEYNDIRALLNKYWACESTEEEEAALRVFYAGHEGTLPADLQEASPLFQYFNDCSAVPDMPELFTDKPAPWDEPQQPAIVRSIWQGWMKYAAAVLVAAGLLYSADSFRDKQTGGAMVFADTYSDPKLAYEQTQRALQLLSKNLNRGKNEMQKIAYFNEATSIVEGKN</sequence>
<reference evidence="2" key="1">
    <citation type="submission" date="2024-03" db="EMBL/GenBank/DDBJ databases">
        <title>Chitinophaga horti sp. nov., isolated from garden soil.</title>
        <authorList>
            <person name="Lee D.S."/>
            <person name="Han D.M."/>
            <person name="Baek J.H."/>
            <person name="Choi D.G."/>
            <person name="Jeon J.H."/>
            <person name="Jeon C.O."/>
        </authorList>
    </citation>
    <scope>NUCLEOTIDE SEQUENCE [LARGE SCALE GENOMIC DNA]</scope>
    <source>
        <strain evidence="2">GPA1</strain>
    </source>
</reference>
<name>A0ABZ2YR10_9BACT</name>